<sequence length="84" mass="9332">MLFRSSQSRRKPQAQPRPPLPANPSPKGPCLHEQARAQLDTQAPPPPHHRSTPALSLPRTPLLLVYCRRALKSPILVAPPQIRP</sequence>
<protein>
    <submittedName>
        <fullName evidence="2">Uncharacterized protein</fullName>
    </submittedName>
</protein>
<dbReference type="AlphaFoldDB" id="A0AAW1XLV5"/>
<reference evidence="2 3" key="1">
    <citation type="journal article" date="2023" name="G3 (Bethesda)">
        <title>A chromosome-length genome assembly and annotation of blackberry (Rubus argutus, cv. 'Hillquist').</title>
        <authorList>
            <person name="Bruna T."/>
            <person name="Aryal R."/>
            <person name="Dudchenko O."/>
            <person name="Sargent D.J."/>
            <person name="Mead D."/>
            <person name="Buti M."/>
            <person name="Cavallini A."/>
            <person name="Hytonen T."/>
            <person name="Andres J."/>
            <person name="Pham M."/>
            <person name="Weisz D."/>
            <person name="Mascagni F."/>
            <person name="Usai G."/>
            <person name="Natali L."/>
            <person name="Bassil N."/>
            <person name="Fernandez G.E."/>
            <person name="Lomsadze A."/>
            <person name="Armour M."/>
            <person name="Olukolu B."/>
            <person name="Poorten T."/>
            <person name="Britton C."/>
            <person name="Davik J."/>
            <person name="Ashrafi H."/>
            <person name="Aiden E.L."/>
            <person name="Borodovsky M."/>
            <person name="Worthington M."/>
        </authorList>
    </citation>
    <scope>NUCLEOTIDE SEQUENCE [LARGE SCALE GENOMIC DNA]</scope>
    <source>
        <strain evidence="2">PI 553951</strain>
    </source>
</reference>
<evidence type="ECO:0000256" key="1">
    <source>
        <dbReference type="SAM" id="MobiDB-lite"/>
    </source>
</evidence>
<comment type="caution">
    <text evidence="2">The sequence shown here is derived from an EMBL/GenBank/DDBJ whole genome shotgun (WGS) entry which is preliminary data.</text>
</comment>
<accession>A0AAW1XLV5</accession>
<dbReference type="Proteomes" id="UP001457282">
    <property type="component" value="Unassembled WGS sequence"/>
</dbReference>
<evidence type="ECO:0000313" key="2">
    <source>
        <dbReference type="EMBL" id="KAK9937861.1"/>
    </source>
</evidence>
<feature type="compositionally biased region" description="Pro residues" evidence="1">
    <location>
        <begin position="15"/>
        <end position="27"/>
    </location>
</feature>
<proteinExistence type="predicted"/>
<organism evidence="2 3">
    <name type="scientific">Rubus argutus</name>
    <name type="common">Southern blackberry</name>
    <dbReference type="NCBI Taxonomy" id="59490"/>
    <lineage>
        <taxon>Eukaryota</taxon>
        <taxon>Viridiplantae</taxon>
        <taxon>Streptophyta</taxon>
        <taxon>Embryophyta</taxon>
        <taxon>Tracheophyta</taxon>
        <taxon>Spermatophyta</taxon>
        <taxon>Magnoliopsida</taxon>
        <taxon>eudicotyledons</taxon>
        <taxon>Gunneridae</taxon>
        <taxon>Pentapetalae</taxon>
        <taxon>rosids</taxon>
        <taxon>fabids</taxon>
        <taxon>Rosales</taxon>
        <taxon>Rosaceae</taxon>
        <taxon>Rosoideae</taxon>
        <taxon>Rosoideae incertae sedis</taxon>
        <taxon>Rubus</taxon>
    </lineage>
</organism>
<gene>
    <name evidence="2" type="ORF">M0R45_014628</name>
</gene>
<keyword evidence="3" id="KW-1185">Reference proteome</keyword>
<dbReference type="EMBL" id="JBEDUW010000003">
    <property type="protein sequence ID" value="KAK9937861.1"/>
    <property type="molecule type" value="Genomic_DNA"/>
</dbReference>
<evidence type="ECO:0000313" key="3">
    <source>
        <dbReference type="Proteomes" id="UP001457282"/>
    </source>
</evidence>
<name>A0AAW1XLV5_RUBAR</name>
<feature type="region of interest" description="Disordered" evidence="1">
    <location>
        <begin position="1"/>
        <end position="57"/>
    </location>
</feature>